<dbReference type="AlphaFoldDB" id="A0A2S0VP84"/>
<gene>
    <name evidence="2" type="ORF">C2869_06070</name>
</gene>
<sequence length="118" mass="12975">MRIMFVVLVLISFSSNSHDSFANKKIRQTELVGNITDKQEPQGNCYYVQLVSLESMSNISPSVKKLSNNSLLTKGIVIIKVGKLYVIKTTSFATKSAAEAFVQSNSELPKDSLVKKCG</sequence>
<dbReference type="InterPro" id="IPR007730">
    <property type="entry name" value="SPOR-like_dom"/>
</dbReference>
<dbReference type="GO" id="GO:0042834">
    <property type="term" value="F:peptidoglycan binding"/>
    <property type="evidence" value="ECO:0007669"/>
    <property type="project" value="InterPro"/>
</dbReference>
<evidence type="ECO:0000259" key="1">
    <source>
        <dbReference type="Pfam" id="PF05036"/>
    </source>
</evidence>
<dbReference type="KEGG" id="cate:C2869_06070"/>
<keyword evidence="3" id="KW-1185">Reference proteome</keyword>
<feature type="domain" description="SPOR" evidence="1">
    <location>
        <begin position="46"/>
        <end position="103"/>
    </location>
</feature>
<dbReference type="Pfam" id="PF05036">
    <property type="entry name" value="SPOR"/>
    <property type="match status" value="1"/>
</dbReference>
<accession>A0A2S0VP84</accession>
<reference evidence="2 3" key="1">
    <citation type="submission" date="2018-01" db="EMBL/GenBank/DDBJ databases">
        <title>Genome sequence of a Cantenovulum-like bacteria.</title>
        <authorList>
            <person name="Tan W.R."/>
            <person name="Lau N.-S."/>
            <person name="Go F."/>
            <person name="Amirul A.-A.A."/>
        </authorList>
    </citation>
    <scope>NUCLEOTIDE SEQUENCE [LARGE SCALE GENOMIC DNA]</scope>
    <source>
        <strain evidence="2 3">CCB-QB4</strain>
    </source>
</reference>
<evidence type="ECO:0000313" key="3">
    <source>
        <dbReference type="Proteomes" id="UP000244441"/>
    </source>
</evidence>
<dbReference type="Proteomes" id="UP000244441">
    <property type="component" value="Chromosome"/>
</dbReference>
<dbReference type="EMBL" id="CP026604">
    <property type="protein sequence ID" value="AWB66031.1"/>
    <property type="molecule type" value="Genomic_DNA"/>
</dbReference>
<proteinExistence type="predicted"/>
<organism evidence="2 3">
    <name type="scientific">Saccharobesus litoralis</name>
    <dbReference type="NCBI Taxonomy" id="2172099"/>
    <lineage>
        <taxon>Bacteria</taxon>
        <taxon>Pseudomonadati</taxon>
        <taxon>Pseudomonadota</taxon>
        <taxon>Gammaproteobacteria</taxon>
        <taxon>Alteromonadales</taxon>
        <taxon>Alteromonadaceae</taxon>
        <taxon>Saccharobesus</taxon>
    </lineage>
</organism>
<evidence type="ECO:0000313" key="2">
    <source>
        <dbReference type="EMBL" id="AWB66031.1"/>
    </source>
</evidence>
<protein>
    <recommendedName>
        <fullName evidence="1">SPOR domain-containing protein</fullName>
    </recommendedName>
</protein>
<name>A0A2S0VP84_9ALTE</name>